<keyword evidence="3" id="KW-1185">Reference proteome</keyword>
<evidence type="ECO:0000313" key="2">
    <source>
        <dbReference type="EMBL" id="MBM9467820.1"/>
    </source>
</evidence>
<dbReference type="InterPro" id="IPR029058">
    <property type="entry name" value="AB_hydrolase_fold"/>
</dbReference>
<dbReference type="Gene3D" id="3.40.50.1820">
    <property type="entry name" value="alpha/beta hydrolase"/>
    <property type="match status" value="1"/>
</dbReference>
<dbReference type="SUPFAM" id="SSF53474">
    <property type="entry name" value="alpha/beta-Hydrolases"/>
    <property type="match status" value="1"/>
</dbReference>
<sequence length="313" mass="33986">MTADDVHDATPDWAREALAVPVTTGTVRSGPVRVPFREWAGRGDGGVLLVHGGSAHARWWDFVAPLLGDHRVVALDLSGHGDADTRDHYDLDDWTGEVCAVIDQLFAAPPVVIGHSMGGAIALSAAAEAGDRVAATVAIDSLLGLGRAQDIPPSPGVRPPRLTETRAELVSRFRPIPDQGRAAPWMLHYVAHHSIRSDDQGRFRWKFDPRIRAATWRDRSSPLKLTTPVVYYRCEYGLAGPSTLRAIAEASTTTPVEIRELRGVGHNPMLDTPRELAAELTGLSSAVQSRRRRLDGPRYVNLHVGGKASAYDD</sequence>
<dbReference type="Proteomes" id="UP000663792">
    <property type="component" value="Unassembled WGS sequence"/>
</dbReference>
<evidence type="ECO:0000313" key="3">
    <source>
        <dbReference type="Proteomes" id="UP000663792"/>
    </source>
</evidence>
<feature type="domain" description="AB hydrolase-1" evidence="1">
    <location>
        <begin position="47"/>
        <end position="278"/>
    </location>
</feature>
<protein>
    <submittedName>
        <fullName evidence="2">Alpha/beta hydrolase</fullName>
    </submittedName>
</protein>
<dbReference type="Pfam" id="PF12697">
    <property type="entry name" value="Abhydrolase_6"/>
    <property type="match status" value="1"/>
</dbReference>
<dbReference type="RefSeq" id="WP_205260783.1">
    <property type="nucleotide sequence ID" value="NZ_JAERWK010000014.1"/>
</dbReference>
<dbReference type="GO" id="GO:0016020">
    <property type="term" value="C:membrane"/>
    <property type="evidence" value="ECO:0007669"/>
    <property type="project" value="TreeGrafter"/>
</dbReference>
<dbReference type="PANTHER" id="PTHR43798">
    <property type="entry name" value="MONOACYLGLYCEROL LIPASE"/>
    <property type="match status" value="1"/>
</dbReference>
<comment type="caution">
    <text evidence="2">The sequence shown here is derived from an EMBL/GenBank/DDBJ whole genome shotgun (WGS) entry which is preliminary data.</text>
</comment>
<organism evidence="2 3">
    <name type="scientific">Nakamurella leprariae</name>
    <dbReference type="NCBI Taxonomy" id="2803911"/>
    <lineage>
        <taxon>Bacteria</taxon>
        <taxon>Bacillati</taxon>
        <taxon>Actinomycetota</taxon>
        <taxon>Actinomycetes</taxon>
        <taxon>Nakamurellales</taxon>
        <taxon>Nakamurellaceae</taxon>
        <taxon>Nakamurella</taxon>
    </lineage>
</organism>
<reference evidence="2" key="1">
    <citation type="submission" date="2021-01" db="EMBL/GenBank/DDBJ databases">
        <title>YIM 132084 draft genome.</title>
        <authorList>
            <person name="An D."/>
        </authorList>
    </citation>
    <scope>NUCLEOTIDE SEQUENCE</scope>
    <source>
        <strain evidence="2">YIM 132084</strain>
    </source>
</reference>
<dbReference type="InterPro" id="IPR050266">
    <property type="entry name" value="AB_hydrolase_sf"/>
</dbReference>
<dbReference type="GO" id="GO:0016787">
    <property type="term" value="F:hydrolase activity"/>
    <property type="evidence" value="ECO:0007669"/>
    <property type="project" value="UniProtKB-KW"/>
</dbReference>
<keyword evidence="2" id="KW-0378">Hydrolase</keyword>
<accession>A0A938Y8K0</accession>
<dbReference type="EMBL" id="JAERWK010000014">
    <property type="protein sequence ID" value="MBM9467820.1"/>
    <property type="molecule type" value="Genomic_DNA"/>
</dbReference>
<gene>
    <name evidence="2" type="ORF">JL106_11055</name>
</gene>
<name>A0A938Y8K0_9ACTN</name>
<dbReference type="PANTHER" id="PTHR43798:SF33">
    <property type="entry name" value="HYDROLASE, PUTATIVE (AFU_ORTHOLOGUE AFUA_2G14860)-RELATED"/>
    <property type="match status" value="1"/>
</dbReference>
<dbReference type="PRINTS" id="PR00111">
    <property type="entry name" value="ABHYDROLASE"/>
</dbReference>
<proteinExistence type="predicted"/>
<dbReference type="AlphaFoldDB" id="A0A938Y8K0"/>
<dbReference type="InterPro" id="IPR000073">
    <property type="entry name" value="AB_hydrolase_1"/>
</dbReference>
<evidence type="ECO:0000259" key="1">
    <source>
        <dbReference type="Pfam" id="PF12697"/>
    </source>
</evidence>